<evidence type="ECO:0000256" key="1">
    <source>
        <dbReference type="ARBA" id="ARBA00022679"/>
    </source>
</evidence>
<dbReference type="InterPro" id="IPR050385">
    <property type="entry name" value="Archaeal_FAD_synthase"/>
</dbReference>
<keyword evidence="5" id="KW-1185">Reference proteome</keyword>
<dbReference type="InterPro" id="IPR014729">
    <property type="entry name" value="Rossmann-like_a/b/a_fold"/>
</dbReference>
<keyword evidence="1 4" id="KW-0808">Transferase</keyword>
<gene>
    <name evidence="4" type="ORF">SAMN04487819_10318</name>
</gene>
<dbReference type="EMBL" id="FOMZ01000003">
    <property type="protein sequence ID" value="SFD76639.1"/>
    <property type="molecule type" value="Genomic_DNA"/>
</dbReference>
<evidence type="ECO:0000256" key="2">
    <source>
        <dbReference type="ARBA" id="ARBA00022695"/>
    </source>
</evidence>
<dbReference type="PANTHER" id="PTHR43793">
    <property type="entry name" value="FAD SYNTHASE"/>
    <property type="match status" value="1"/>
</dbReference>
<name>A0A1I1V182_9ACTN</name>
<evidence type="ECO:0000259" key="3">
    <source>
        <dbReference type="Pfam" id="PF01467"/>
    </source>
</evidence>
<keyword evidence="2 4" id="KW-0548">Nucleotidyltransferase</keyword>
<dbReference type="Gene3D" id="3.40.50.620">
    <property type="entry name" value="HUPs"/>
    <property type="match status" value="1"/>
</dbReference>
<feature type="domain" description="Cytidyltransferase-like" evidence="3">
    <location>
        <begin position="6"/>
        <end position="133"/>
    </location>
</feature>
<dbReference type="AlphaFoldDB" id="A0A1I1V182"/>
<dbReference type="NCBIfam" id="TIGR00125">
    <property type="entry name" value="cyt_tran_rel"/>
    <property type="match status" value="1"/>
</dbReference>
<dbReference type="RefSeq" id="WP_092924501.1">
    <property type="nucleotide sequence ID" value="NZ_FOMZ01000003.1"/>
</dbReference>
<dbReference type="Pfam" id="PF01467">
    <property type="entry name" value="CTP_transf_like"/>
    <property type="match status" value="1"/>
</dbReference>
<protein>
    <submittedName>
        <fullName evidence="4">Glycerol-3-phosphate cytidylyltransferase</fullName>
    </submittedName>
</protein>
<evidence type="ECO:0000313" key="4">
    <source>
        <dbReference type="EMBL" id="SFD76639.1"/>
    </source>
</evidence>
<sequence>MPVIGYAPGAYDMFHIGHLRILQRARSICDRLVAGVATDEMILRAKARHPVVPFEERLEIVASIRHVDKAVADPYLDKFLAWRRVGFHVLVKGDDWKDTERGEALESRLASVGVRIVYFPYTAHVSSTSLRDRISVPDRPGG</sequence>
<evidence type="ECO:0000313" key="5">
    <source>
        <dbReference type="Proteomes" id="UP000198716"/>
    </source>
</evidence>
<dbReference type="PANTHER" id="PTHR43793:SF1">
    <property type="entry name" value="FAD SYNTHASE"/>
    <property type="match status" value="1"/>
</dbReference>
<accession>A0A1I1V182</accession>
<dbReference type="Proteomes" id="UP000198716">
    <property type="component" value="Unassembled WGS sequence"/>
</dbReference>
<dbReference type="SUPFAM" id="SSF52374">
    <property type="entry name" value="Nucleotidylyl transferase"/>
    <property type="match status" value="1"/>
</dbReference>
<dbReference type="InterPro" id="IPR004821">
    <property type="entry name" value="Cyt_trans-like"/>
</dbReference>
<proteinExistence type="predicted"/>
<dbReference type="GO" id="GO:0016779">
    <property type="term" value="F:nucleotidyltransferase activity"/>
    <property type="evidence" value="ECO:0007669"/>
    <property type="project" value="UniProtKB-KW"/>
</dbReference>
<organism evidence="4 5">
    <name type="scientific">Actinopolyspora alba</name>
    <dbReference type="NCBI Taxonomy" id="673379"/>
    <lineage>
        <taxon>Bacteria</taxon>
        <taxon>Bacillati</taxon>
        <taxon>Actinomycetota</taxon>
        <taxon>Actinomycetes</taxon>
        <taxon>Actinopolysporales</taxon>
        <taxon>Actinopolysporaceae</taxon>
        <taxon>Actinopolyspora</taxon>
        <taxon>Actinopolyspora alba group</taxon>
    </lineage>
</organism>
<reference evidence="5" key="1">
    <citation type="submission" date="2016-10" db="EMBL/GenBank/DDBJ databases">
        <authorList>
            <person name="Varghese N."/>
            <person name="Submissions S."/>
        </authorList>
    </citation>
    <scope>NUCLEOTIDE SEQUENCE [LARGE SCALE GENOMIC DNA]</scope>
    <source>
        <strain evidence="5">DSM 45004</strain>
    </source>
</reference>